<accession>A0A917PRT1</accession>
<proteinExistence type="predicted"/>
<reference evidence="2" key="1">
    <citation type="journal article" date="2014" name="Int. J. Syst. Evol. Microbiol.">
        <title>Complete genome sequence of Corynebacterium casei LMG S-19264T (=DSM 44701T), isolated from a smear-ripened cheese.</title>
        <authorList>
            <consortium name="US DOE Joint Genome Institute (JGI-PGF)"/>
            <person name="Walter F."/>
            <person name="Albersmeier A."/>
            <person name="Kalinowski J."/>
            <person name="Ruckert C."/>
        </authorList>
    </citation>
    <scope>NUCLEOTIDE SEQUENCE</scope>
    <source>
        <strain evidence="2">CGMCC 1.8984</strain>
    </source>
</reference>
<protein>
    <submittedName>
        <fullName evidence="2">Uncharacterized protein</fullName>
    </submittedName>
</protein>
<name>A0A917PRT1_9MICO</name>
<evidence type="ECO:0000313" key="2">
    <source>
        <dbReference type="EMBL" id="GGJ88650.1"/>
    </source>
</evidence>
<gene>
    <name evidence="2" type="ORF">GCM10011372_29070</name>
</gene>
<feature type="region of interest" description="Disordered" evidence="1">
    <location>
        <begin position="94"/>
        <end position="113"/>
    </location>
</feature>
<organism evidence="2 3">
    <name type="scientific">Agromyces bauzanensis</name>
    <dbReference type="NCBI Taxonomy" id="1308924"/>
    <lineage>
        <taxon>Bacteria</taxon>
        <taxon>Bacillati</taxon>
        <taxon>Actinomycetota</taxon>
        <taxon>Actinomycetes</taxon>
        <taxon>Micrococcales</taxon>
        <taxon>Microbacteriaceae</taxon>
        <taxon>Agromyces</taxon>
    </lineage>
</organism>
<dbReference type="Proteomes" id="UP000636956">
    <property type="component" value="Unassembled WGS sequence"/>
</dbReference>
<sequence length="133" mass="14903">MVNEYRTHDSDLPDGPRYRQWDAERVREWAGRIGENTTVVVNRIFESVPVDEQGLDAALAVLRLTRRYSAARVEAAAGVALASRVRSPRYAHLRPILETNQDHPDGRNPRAEPAMAEPVGYVRGADYYAGGTR</sequence>
<feature type="compositionally biased region" description="Basic and acidic residues" evidence="1">
    <location>
        <begin position="100"/>
        <end position="110"/>
    </location>
</feature>
<evidence type="ECO:0000256" key="1">
    <source>
        <dbReference type="SAM" id="MobiDB-lite"/>
    </source>
</evidence>
<keyword evidence="3" id="KW-1185">Reference proteome</keyword>
<dbReference type="AlphaFoldDB" id="A0A917PRT1"/>
<reference evidence="2" key="2">
    <citation type="submission" date="2020-09" db="EMBL/GenBank/DDBJ databases">
        <authorList>
            <person name="Sun Q."/>
            <person name="Zhou Y."/>
        </authorList>
    </citation>
    <scope>NUCLEOTIDE SEQUENCE</scope>
    <source>
        <strain evidence="2">CGMCC 1.8984</strain>
    </source>
</reference>
<evidence type="ECO:0000313" key="3">
    <source>
        <dbReference type="Proteomes" id="UP000636956"/>
    </source>
</evidence>
<comment type="caution">
    <text evidence="2">The sequence shown here is derived from an EMBL/GenBank/DDBJ whole genome shotgun (WGS) entry which is preliminary data.</text>
</comment>
<dbReference type="EMBL" id="BMMD01000018">
    <property type="protein sequence ID" value="GGJ88650.1"/>
    <property type="molecule type" value="Genomic_DNA"/>
</dbReference>